<comment type="caution">
    <text evidence="4">The sequence shown here is derived from an EMBL/GenBank/DDBJ whole genome shotgun (WGS) entry which is preliminary data.</text>
</comment>
<dbReference type="InterPro" id="IPR025509">
    <property type="entry name" value="DUF4396"/>
</dbReference>
<evidence type="ECO:0000259" key="3">
    <source>
        <dbReference type="Pfam" id="PF14342"/>
    </source>
</evidence>
<reference evidence="4" key="2">
    <citation type="journal article" date="2023" name="IMA Fungus">
        <title>Comparative genomic study of the Penicillium genus elucidates a diverse pangenome and 15 lateral gene transfer events.</title>
        <authorList>
            <person name="Petersen C."/>
            <person name="Sorensen T."/>
            <person name="Nielsen M.R."/>
            <person name="Sondergaard T.E."/>
            <person name="Sorensen J.L."/>
            <person name="Fitzpatrick D.A."/>
            <person name="Frisvad J.C."/>
            <person name="Nielsen K.L."/>
        </authorList>
    </citation>
    <scope>NUCLEOTIDE SEQUENCE</scope>
    <source>
        <strain evidence="4">IBT 35675</strain>
    </source>
</reference>
<feature type="transmembrane region" description="Helical" evidence="2">
    <location>
        <begin position="242"/>
        <end position="264"/>
    </location>
</feature>
<reference evidence="4" key="1">
    <citation type="submission" date="2022-12" db="EMBL/GenBank/DDBJ databases">
        <authorList>
            <person name="Petersen C."/>
        </authorList>
    </citation>
    <scope>NUCLEOTIDE SEQUENCE</scope>
    <source>
        <strain evidence="4">IBT 35675</strain>
    </source>
</reference>
<dbReference type="AlphaFoldDB" id="A0A9W9QY35"/>
<evidence type="ECO:0000313" key="4">
    <source>
        <dbReference type="EMBL" id="KAJ5350196.1"/>
    </source>
</evidence>
<feature type="transmembrane region" description="Helical" evidence="2">
    <location>
        <begin position="15"/>
        <end position="37"/>
    </location>
</feature>
<feature type="transmembrane region" description="Helical" evidence="2">
    <location>
        <begin position="199"/>
        <end position="222"/>
    </location>
</feature>
<protein>
    <recommendedName>
        <fullName evidence="3">DUF4396 domain-containing protein</fullName>
    </recommendedName>
</protein>
<keyword evidence="2" id="KW-1133">Transmembrane helix</keyword>
<organism evidence="4 5">
    <name type="scientific">Penicillium brevicompactum</name>
    <dbReference type="NCBI Taxonomy" id="5074"/>
    <lineage>
        <taxon>Eukaryota</taxon>
        <taxon>Fungi</taxon>
        <taxon>Dikarya</taxon>
        <taxon>Ascomycota</taxon>
        <taxon>Pezizomycotina</taxon>
        <taxon>Eurotiomycetes</taxon>
        <taxon>Eurotiomycetidae</taxon>
        <taxon>Eurotiales</taxon>
        <taxon>Aspergillaceae</taxon>
        <taxon>Penicillium</taxon>
    </lineage>
</organism>
<sequence length="319" mass="35693">MQNLNMPLSNYTPPFALTIVSWISIGIAALAALWLIFDILNCRGWRTMMAIMIPVYVINALYLWPITVWTYAKYGKPDTQGRENGIAGDETEPLLHSRHGMDHAEGRNTGAKHCIGGSNTLTHPQYIQHNNHEANGQHNHGVEQGPEAHRHHHSTSASRPMFTSVTIATCHCGAGCVLGDIIGEWLVYRSNATIGGSMLYAAFIVDFALALAFGIVFQYLSIAPMAGDYGWKTIVRSAKADILSLTFFEIGLFGWMAIFDILIFDRKLEMNTAIYWFMMQVSSGRIRCSSVMLTLTNCIPDRHVFWTLDWFPNKLVVAH</sequence>
<feature type="transmembrane region" description="Helical" evidence="2">
    <location>
        <begin position="161"/>
        <end position="187"/>
    </location>
</feature>
<evidence type="ECO:0000313" key="5">
    <source>
        <dbReference type="Proteomes" id="UP001148299"/>
    </source>
</evidence>
<dbReference type="Pfam" id="PF14342">
    <property type="entry name" value="DUF4396"/>
    <property type="match status" value="1"/>
</dbReference>
<proteinExistence type="predicted"/>
<feature type="domain" description="DUF4396" evidence="3">
    <location>
        <begin position="164"/>
        <end position="282"/>
    </location>
</feature>
<keyword evidence="5" id="KW-1185">Reference proteome</keyword>
<dbReference type="EMBL" id="JAPZBR010000006">
    <property type="protein sequence ID" value="KAJ5350196.1"/>
    <property type="molecule type" value="Genomic_DNA"/>
</dbReference>
<feature type="region of interest" description="Disordered" evidence="1">
    <location>
        <begin position="134"/>
        <end position="155"/>
    </location>
</feature>
<keyword evidence="2" id="KW-0472">Membrane</keyword>
<dbReference type="Proteomes" id="UP001148299">
    <property type="component" value="Unassembled WGS sequence"/>
</dbReference>
<keyword evidence="2" id="KW-0812">Transmembrane</keyword>
<gene>
    <name evidence="4" type="ORF">N7541_007923</name>
</gene>
<evidence type="ECO:0000256" key="2">
    <source>
        <dbReference type="SAM" id="Phobius"/>
    </source>
</evidence>
<evidence type="ECO:0000256" key="1">
    <source>
        <dbReference type="SAM" id="MobiDB-lite"/>
    </source>
</evidence>
<feature type="transmembrane region" description="Helical" evidence="2">
    <location>
        <begin position="49"/>
        <end position="72"/>
    </location>
</feature>
<name>A0A9W9QY35_PENBR</name>
<accession>A0A9W9QY35</accession>